<feature type="transmembrane region" description="Helical" evidence="1">
    <location>
        <begin position="16"/>
        <end position="34"/>
    </location>
</feature>
<protein>
    <recommendedName>
        <fullName evidence="4">Transmembrane protein</fullName>
    </recommendedName>
</protein>
<keyword evidence="3" id="KW-1185">Reference proteome</keyword>
<feature type="transmembrane region" description="Helical" evidence="1">
    <location>
        <begin position="46"/>
        <end position="68"/>
    </location>
</feature>
<reference evidence="2 3" key="1">
    <citation type="journal article" date="2012" name="J. Bacteriol.">
        <title>Complete Genome Sequence of Mycobacterium vaccae Type Strain ATCC 25954.</title>
        <authorList>
            <person name="Ho Y.S."/>
            <person name="Adroub S.A."/>
            <person name="Abadi M."/>
            <person name="Al Alwan B."/>
            <person name="Alkhateeb R."/>
            <person name="Gao G."/>
            <person name="Ragab A."/>
            <person name="Ali S."/>
            <person name="van Soolingen D."/>
            <person name="Bitter W."/>
            <person name="Pain A."/>
            <person name="Abdallah A.M."/>
        </authorList>
    </citation>
    <scope>NUCLEOTIDE SEQUENCE [LARGE SCALE GENOMIC DNA]</scope>
    <source>
        <strain evidence="2 3">ATCC 25954</strain>
    </source>
</reference>
<organism evidence="2 3">
    <name type="scientific">Mycolicibacterium vaccae ATCC 25954</name>
    <dbReference type="NCBI Taxonomy" id="1194972"/>
    <lineage>
        <taxon>Bacteria</taxon>
        <taxon>Bacillati</taxon>
        <taxon>Actinomycetota</taxon>
        <taxon>Actinomycetes</taxon>
        <taxon>Mycobacteriales</taxon>
        <taxon>Mycobacteriaceae</taxon>
        <taxon>Mycolicibacterium</taxon>
    </lineage>
</organism>
<sequence>MTEPTERPARPEDVDTAILLWLVALPLMTGAYVLDLLVTRDHPNSLILALSLVFAGILAAVVLTFMYLLRLGYRWARTLLTGGAIASVVYSLSNLSDGQRPEAAAMAYAAAVIVGSVLIVGGAYLLHRKDSHEFFTSGSLG</sequence>
<name>K0UYF8_MYCVA</name>
<dbReference type="HOGENOM" id="CLU_1863009_0_0_11"/>
<dbReference type="EMBL" id="ALQA01000041">
    <property type="protein sequence ID" value="EJZ07658.1"/>
    <property type="molecule type" value="Genomic_DNA"/>
</dbReference>
<gene>
    <name evidence="2" type="ORF">MVAC_18385</name>
</gene>
<keyword evidence="1" id="KW-0472">Membrane</keyword>
<evidence type="ECO:0000256" key="1">
    <source>
        <dbReference type="SAM" id="Phobius"/>
    </source>
</evidence>
<keyword evidence="1" id="KW-0812">Transmembrane</keyword>
<proteinExistence type="predicted"/>
<dbReference type="Proteomes" id="UP000006072">
    <property type="component" value="Unassembled WGS sequence"/>
</dbReference>
<evidence type="ECO:0000313" key="2">
    <source>
        <dbReference type="EMBL" id="EJZ07658.1"/>
    </source>
</evidence>
<feature type="transmembrane region" description="Helical" evidence="1">
    <location>
        <begin position="105"/>
        <end position="126"/>
    </location>
</feature>
<feature type="transmembrane region" description="Helical" evidence="1">
    <location>
        <begin position="75"/>
        <end position="93"/>
    </location>
</feature>
<dbReference type="AlphaFoldDB" id="K0UYF8"/>
<evidence type="ECO:0000313" key="3">
    <source>
        <dbReference type="Proteomes" id="UP000006072"/>
    </source>
</evidence>
<dbReference type="eggNOG" id="ENOG5031HQR">
    <property type="taxonomic scope" value="Bacteria"/>
</dbReference>
<accession>K0UYF8</accession>
<dbReference type="PATRIC" id="fig|1194972.3.peg.3662"/>
<evidence type="ECO:0008006" key="4">
    <source>
        <dbReference type="Google" id="ProtNLM"/>
    </source>
</evidence>
<dbReference type="RefSeq" id="WP_003932723.1">
    <property type="nucleotide sequence ID" value="NZ_JH814697.1"/>
</dbReference>
<comment type="caution">
    <text evidence="2">The sequence shown here is derived from an EMBL/GenBank/DDBJ whole genome shotgun (WGS) entry which is preliminary data.</text>
</comment>
<keyword evidence="1" id="KW-1133">Transmembrane helix</keyword>